<dbReference type="InterPro" id="IPR017336">
    <property type="entry name" value="Snurportin-1"/>
</dbReference>
<dbReference type="GO" id="GO:0005737">
    <property type="term" value="C:cytoplasm"/>
    <property type="evidence" value="ECO:0007669"/>
    <property type="project" value="UniProtKB-SubCell"/>
</dbReference>
<evidence type="ECO:0000256" key="2">
    <source>
        <dbReference type="ARBA" id="ARBA00004123"/>
    </source>
</evidence>
<comment type="subcellular location">
    <subcellularLocation>
        <location evidence="3">Cytoplasm</location>
    </subcellularLocation>
    <subcellularLocation>
        <location evidence="2">Nucleus</location>
    </subcellularLocation>
</comment>
<feature type="compositionally biased region" description="Basic and acidic residues" evidence="11">
    <location>
        <begin position="192"/>
        <end position="203"/>
    </location>
</feature>
<sequence length="395" mass="45064">MDTDESISSLSFTFSSLIGANCESVHVAETSMRPRLALYKNNAYSVDQERRWRLELENFRRKNKRTGSFDSRRQLGDTKSVNPWSSKPRDRRPFKNSNDQAVQLMLAEWFLFMPPSFDTDYLLKLCPKGRHVLVIAEKGQTNVYSRTGLCLATLLTRLPGGGLGQSSSQMHRYQTVLDCIMIGVPTASMTHPTEEPLDNKDAPSHAASSSSTEPLLFKVLDLVKFRSTSYVHQKFRERCEWLEGFHREQIEPFELGDVARFEIVPAFACNQQSLMQVFALQPPFELDGVLFYHGDVAYRRGATPLVGWLKPYMLPEWFPQVTVHPDYLRDMSPDYEDYLADIKRYEEETKKYKRAYRRSVANVAVVAAEIEPIAGSTAKGGSATQDSEMEHTMTD</sequence>
<evidence type="ECO:0000256" key="11">
    <source>
        <dbReference type="SAM" id="MobiDB-lite"/>
    </source>
</evidence>
<protein>
    <recommendedName>
        <fullName evidence="5">Snurportin-1</fullName>
    </recommendedName>
</protein>
<feature type="region of interest" description="Disordered" evidence="11">
    <location>
        <begin position="65"/>
        <end position="96"/>
    </location>
</feature>
<dbReference type="GO" id="GO:0005634">
    <property type="term" value="C:nucleus"/>
    <property type="evidence" value="ECO:0007669"/>
    <property type="project" value="UniProtKB-SubCell"/>
</dbReference>
<evidence type="ECO:0000256" key="10">
    <source>
        <dbReference type="SAM" id="Coils"/>
    </source>
</evidence>
<feature type="region of interest" description="Disordered" evidence="11">
    <location>
        <begin position="376"/>
        <end position="395"/>
    </location>
</feature>
<feature type="domain" description="Snurportin-1 m3G cap-binding" evidence="12">
    <location>
        <begin position="216"/>
        <end position="311"/>
    </location>
</feature>
<reference evidence="13" key="1">
    <citation type="submission" date="2016-01" db="EMBL/GenBank/DDBJ databases">
        <title>Reference transcriptome for the parasite Schistocephalus solidus: insights into the molecular evolution of parasitism.</title>
        <authorList>
            <person name="Hebert F.O."/>
            <person name="Grambauer S."/>
            <person name="Barber I."/>
            <person name="Landry C.R."/>
            <person name="Aubin-Horth N."/>
        </authorList>
    </citation>
    <scope>NUCLEOTIDE SEQUENCE</scope>
</reference>
<gene>
    <name evidence="13" type="primary">SPN1</name>
    <name evidence="13" type="ORF">TR158051</name>
</gene>
<dbReference type="GO" id="GO:0003723">
    <property type="term" value="F:RNA binding"/>
    <property type="evidence" value="ECO:0007669"/>
    <property type="project" value="UniProtKB-KW"/>
</dbReference>
<proteinExistence type="inferred from homology"/>
<dbReference type="PANTHER" id="PTHR13403:SF6">
    <property type="entry name" value="SNURPORTIN-1"/>
    <property type="match status" value="1"/>
</dbReference>
<organism evidence="13">
    <name type="scientific">Schistocephalus solidus</name>
    <name type="common">Tapeworm</name>
    <dbReference type="NCBI Taxonomy" id="70667"/>
    <lineage>
        <taxon>Eukaryota</taxon>
        <taxon>Metazoa</taxon>
        <taxon>Spiralia</taxon>
        <taxon>Lophotrochozoa</taxon>
        <taxon>Platyhelminthes</taxon>
        <taxon>Cestoda</taxon>
        <taxon>Eucestoda</taxon>
        <taxon>Diphyllobothriidea</taxon>
        <taxon>Diphyllobothriidae</taxon>
        <taxon>Schistocephalus</taxon>
    </lineage>
</organism>
<keyword evidence="9" id="KW-0539">Nucleus</keyword>
<evidence type="ECO:0000256" key="4">
    <source>
        <dbReference type="ARBA" id="ARBA00007540"/>
    </source>
</evidence>
<dbReference type="GO" id="GO:0061015">
    <property type="term" value="P:snRNA import into nucleus"/>
    <property type="evidence" value="ECO:0007669"/>
    <property type="project" value="InterPro"/>
</dbReference>
<evidence type="ECO:0000256" key="1">
    <source>
        <dbReference type="ARBA" id="ARBA00003975"/>
    </source>
</evidence>
<dbReference type="Gene3D" id="3.30.470.30">
    <property type="entry name" value="DNA ligase/mRNA capping enzyme"/>
    <property type="match status" value="1"/>
</dbReference>
<comment type="function">
    <text evidence="1">Functions as an U snRNP-specific nuclear import adapter. Involved in the trimethylguanosine (m3G)-cap-dependent nuclear import of U snRNPs. Binds specifically to the terminal m3G-cap U snRNAs.</text>
</comment>
<feature type="domain" description="Snurportin-1 m3G cap-binding" evidence="12">
    <location>
        <begin position="103"/>
        <end position="181"/>
    </location>
</feature>
<feature type="region of interest" description="Disordered" evidence="11">
    <location>
        <begin position="190"/>
        <end position="209"/>
    </location>
</feature>
<evidence type="ECO:0000256" key="3">
    <source>
        <dbReference type="ARBA" id="ARBA00004496"/>
    </source>
</evidence>
<evidence type="ECO:0000256" key="8">
    <source>
        <dbReference type="ARBA" id="ARBA00022884"/>
    </source>
</evidence>
<keyword evidence="7" id="KW-0963">Cytoplasm</keyword>
<accession>A0A0X3NQF8</accession>
<dbReference type="EMBL" id="GEEE01021337">
    <property type="protein sequence ID" value="JAP41888.1"/>
    <property type="molecule type" value="Transcribed_RNA"/>
</dbReference>
<comment type="similarity">
    <text evidence="4">Belongs to the snurportin family.</text>
</comment>
<evidence type="ECO:0000256" key="7">
    <source>
        <dbReference type="ARBA" id="ARBA00022490"/>
    </source>
</evidence>
<evidence type="ECO:0000313" key="13">
    <source>
        <dbReference type="EMBL" id="JAP41888.1"/>
    </source>
</evidence>
<evidence type="ECO:0000256" key="6">
    <source>
        <dbReference type="ARBA" id="ARBA00022448"/>
    </source>
</evidence>
<keyword evidence="10" id="KW-0175">Coiled coil</keyword>
<evidence type="ECO:0000256" key="9">
    <source>
        <dbReference type="ARBA" id="ARBA00023242"/>
    </source>
</evidence>
<dbReference type="Pfam" id="PF21974">
    <property type="entry name" value="SPN1_m3Gcap_bd"/>
    <property type="match status" value="2"/>
</dbReference>
<evidence type="ECO:0000256" key="5">
    <source>
        <dbReference type="ARBA" id="ARBA00016034"/>
    </source>
</evidence>
<dbReference type="InterPro" id="IPR047857">
    <property type="entry name" value="Snurportin1_C"/>
</dbReference>
<feature type="coiled-coil region" evidence="10">
    <location>
        <begin position="335"/>
        <end position="362"/>
    </location>
</feature>
<keyword evidence="8" id="KW-0694">RNA-binding</keyword>
<dbReference type="SUPFAM" id="SSF56091">
    <property type="entry name" value="DNA ligase/mRNA capping enzyme, catalytic domain"/>
    <property type="match status" value="1"/>
</dbReference>
<dbReference type="AlphaFoldDB" id="A0A0X3NQF8"/>
<dbReference type="PANTHER" id="PTHR13403">
    <property type="entry name" value="SNURPORTIN1 RNUT1 PROTEIN RNA, U TRANSPORTER 1"/>
    <property type="match status" value="1"/>
</dbReference>
<keyword evidence="6" id="KW-0813">Transport</keyword>
<evidence type="ECO:0000259" key="12">
    <source>
        <dbReference type="Pfam" id="PF21974"/>
    </source>
</evidence>
<name>A0A0X3NQF8_SCHSO</name>